<sequence length="263" mass="29890">MHSSIEVDGGQASCVPEWRASFFRLPVMRRADRLFQITQYLRGRRLTTARQLAQWLSVSERTVYRDIRDLSLSGVPVDGEAGVGYRIKPGYDLPPLMFNTDEIDALVIGMRMVQAWGGPQLAASAASALAKVVLALPKEKRDFVEATPLFAPAMQDDCGQGERLEAIRQAISSRHKLLLHYTDAQQRSSQRVVWPLGLAFFGGTWLLAAWCERREDFRSFRLDRVQQMRAQSHYPDRNGRRLTDFVRAMQRQARAEQATQPPT</sequence>
<feature type="domain" description="HTH deoR-type" evidence="3">
    <location>
        <begin position="30"/>
        <end position="85"/>
    </location>
</feature>
<keyword evidence="1" id="KW-0805">Transcription regulation</keyword>
<dbReference type="InterPro" id="IPR013196">
    <property type="entry name" value="HTH_11"/>
</dbReference>
<protein>
    <submittedName>
        <fullName evidence="4">DNA-binding transcriptional regulator</fullName>
    </submittedName>
</protein>
<evidence type="ECO:0000256" key="2">
    <source>
        <dbReference type="ARBA" id="ARBA00023163"/>
    </source>
</evidence>
<keyword evidence="4" id="KW-0238">DNA-binding</keyword>
<proteinExistence type="predicted"/>
<dbReference type="Pfam" id="PF13280">
    <property type="entry name" value="WYL"/>
    <property type="match status" value="1"/>
</dbReference>
<organism evidence="4 5">
    <name type="scientific">Herbaspirillum rubrisubalbicans Os34</name>
    <dbReference type="NCBI Taxonomy" id="1235827"/>
    <lineage>
        <taxon>Bacteria</taxon>
        <taxon>Pseudomonadati</taxon>
        <taxon>Pseudomonadota</taxon>
        <taxon>Betaproteobacteria</taxon>
        <taxon>Burkholderiales</taxon>
        <taxon>Oxalobacteraceae</taxon>
        <taxon>Herbaspirillum</taxon>
    </lineage>
</organism>
<dbReference type="SUPFAM" id="SSF46785">
    <property type="entry name" value="Winged helix' DNA-binding domain"/>
    <property type="match status" value="1"/>
</dbReference>
<evidence type="ECO:0000313" key="5">
    <source>
        <dbReference type="Proteomes" id="UP000501648"/>
    </source>
</evidence>
<dbReference type="InterPro" id="IPR036390">
    <property type="entry name" value="WH_DNA-bd_sf"/>
</dbReference>
<dbReference type="AlphaFoldDB" id="A0A6M3ZKK8"/>
<gene>
    <name evidence="4" type="ORF">C798_02820</name>
</gene>
<accession>A0A6M3ZKK8</accession>
<keyword evidence="2" id="KW-0804">Transcription</keyword>
<dbReference type="EMBL" id="CP008956">
    <property type="protein sequence ID" value="QJP99198.1"/>
    <property type="molecule type" value="Genomic_DNA"/>
</dbReference>
<dbReference type="GO" id="GO:0003700">
    <property type="term" value="F:DNA-binding transcription factor activity"/>
    <property type="evidence" value="ECO:0007669"/>
    <property type="project" value="InterPro"/>
</dbReference>
<reference evidence="4 5" key="1">
    <citation type="journal article" date="2012" name="J. Bacteriol.">
        <title>Genome sequence of the pathogenic Herbaspirillum seropedicae strain Os34, isolated from rice roots.</title>
        <authorList>
            <person name="Ye W."/>
            <person name="Ye S."/>
            <person name="Liu J."/>
            <person name="Chang S."/>
            <person name="Chen M."/>
            <person name="Zhu B."/>
            <person name="Guo L."/>
            <person name="An Q."/>
        </authorList>
    </citation>
    <scope>NUCLEOTIDE SEQUENCE [LARGE SCALE GENOMIC DNA]</scope>
    <source>
        <strain evidence="4 5">Os34</strain>
    </source>
</reference>
<dbReference type="PANTHER" id="PTHR34580:SF3">
    <property type="entry name" value="PROTEIN PAFB"/>
    <property type="match status" value="1"/>
</dbReference>
<dbReference type="Gene3D" id="1.10.10.10">
    <property type="entry name" value="Winged helix-like DNA-binding domain superfamily/Winged helix DNA-binding domain"/>
    <property type="match status" value="1"/>
</dbReference>
<evidence type="ECO:0000256" key="1">
    <source>
        <dbReference type="ARBA" id="ARBA00023015"/>
    </source>
</evidence>
<evidence type="ECO:0000259" key="3">
    <source>
        <dbReference type="PROSITE" id="PS51000"/>
    </source>
</evidence>
<dbReference type="InterPro" id="IPR051534">
    <property type="entry name" value="CBASS_pafABC_assoc_protein"/>
</dbReference>
<dbReference type="PROSITE" id="PS51000">
    <property type="entry name" value="HTH_DEOR_2"/>
    <property type="match status" value="1"/>
</dbReference>
<dbReference type="Pfam" id="PF08279">
    <property type="entry name" value="HTH_11"/>
    <property type="match status" value="1"/>
</dbReference>
<dbReference type="GO" id="GO:0003677">
    <property type="term" value="F:DNA binding"/>
    <property type="evidence" value="ECO:0007669"/>
    <property type="project" value="UniProtKB-KW"/>
</dbReference>
<dbReference type="InterPro" id="IPR026881">
    <property type="entry name" value="WYL_dom"/>
</dbReference>
<evidence type="ECO:0000313" key="4">
    <source>
        <dbReference type="EMBL" id="QJP99198.1"/>
    </source>
</evidence>
<dbReference type="PROSITE" id="PS52050">
    <property type="entry name" value="WYL"/>
    <property type="match status" value="1"/>
</dbReference>
<dbReference type="InterPro" id="IPR036388">
    <property type="entry name" value="WH-like_DNA-bd_sf"/>
</dbReference>
<dbReference type="Proteomes" id="UP000501648">
    <property type="component" value="Chromosome"/>
</dbReference>
<dbReference type="InterPro" id="IPR001034">
    <property type="entry name" value="DeoR_HTH"/>
</dbReference>
<dbReference type="PANTHER" id="PTHR34580">
    <property type="match status" value="1"/>
</dbReference>
<name>A0A6M3ZKK8_9BURK</name>